<feature type="compositionally biased region" description="Basic and acidic residues" evidence="2">
    <location>
        <begin position="82"/>
        <end position="91"/>
    </location>
</feature>
<feature type="compositionally biased region" description="Basic and acidic residues" evidence="2">
    <location>
        <begin position="111"/>
        <end position="128"/>
    </location>
</feature>
<evidence type="ECO:0000313" key="4">
    <source>
        <dbReference type="Proteomes" id="UP001152795"/>
    </source>
</evidence>
<accession>A0A7D9D7C2</accession>
<sequence length="757" mass="84859">MQEVVDSVQNWSDTSKENERYYRKPSNIDQKSDIEDIGIDNSDNDESTLVDNIDHGDDNDESMSVDNSDNGDDNDESMLIDNIDHDNDGSRIHKQTRKKLQTTKFQKRREKISDRHGYSKTSLGEKRNLMSSNAPISADYSNASDYTRFPSDLDSSLPSANYNSGTSSTKSYGLHSENYNTPSAPAQSYGLSSNTAEDNEYEQFPKQNNGFLRITNSDFKNGVGAGMNGKGNIISNANFPKNSQHGLAVEDKADSSNVSDYTRFPSDLDSSLTPATYNSDTSLTKTYGLHSENYNTRPATAQSYGLFLNSTENNEYEQFPKQNGNLRITNSDFKNGVGAGMNSEGNISNTNFPKNSQHGLAVEGKASGQALSVPYPKHQSLLPTSRPHSHLPPQVIIHPLSQRPLADAPPESLKLPSAPGTPQQGPQNHIYYITIFTGHESNAGTKANAFAILSGENGNTKEIELKKKQGNIIIPPIKSGSAVAFEFVNVELGNLKSVTIRHDNKGGKESWFITQVNVLDSTTGDNYMFNAGKWLDKQSGDKKLSRTFFKGLEITGKQQDELNKWCKNNIDTREELFALSDYDKTGNKKKWRCYSKEALNNEETAYDFEKQSIKYYTRNNELLGLFGRLKDETPLMENEKVEPGLRMETWKNIKGNRLSNLQADDRFPNKPDYIATLKTFDIGKDRLDNYGARVSGFFRAPVSGDYIFYLASDDESELWLSTDEDKGNSRKLAELKEMKRTGHTGYQQWNKYVECHY</sequence>
<evidence type="ECO:0000313" key="3">
    <source>
        <dbReference type="EMBL" id="CAB3976647.1"/>
    </source>
</evidence>
<reference evidence="3" key="1">
    <citation type="submission" date="2020-04" db="EMBL/GenBank/DDBJ databases">
        <authorList>
            <person name="Alioto T."/>
            <person name="Alioto T."/>
            <person name="Gomez Garrido J."/>
        </authorList>
    </citation>
    <scope>NUCLEOTIDE SEQUENCE</scope>
    <source>
        <strain evidence="3">A484AB</strain>
    </source>
</reference>
<dbReference type="SUPFAM" id="SSF56988">
    <property type="entry name" value="Anthrax protective antigen"/>
    <property type="match status" value="1"/>
</dbReference>
<dbReference type="InterPro" id="IPR037524">
    <property type="entry name" value="PA14/GLEYA"/>
</dbReference>
<dbReference type="SUPFAM" id="SSF49723">
    <property type="entry name" value="Lipase/lipooxygenase domain (PLAT/LH2 domain)"/>
    <property type="match status" value="1"/>
</dbReference>
<dbReference type="OrthoDB" id="5953994at2759"/>
<dbReference type="InterPro" id="IPR036392">
    <property type="entry name" value="PLAT/LH2_dom_sf"/>
</dbReference>
<dbReference type="InterPro" id="IPR011658">
    <property type="entry name" value="PA14_dom"/>
</dbReference>
<dbReference type="PANTHER" id="PTHR45901:SF3">
    <property type="entry name" value="LIPOXYGENASE HOMOLOGY DOMAIN-CONTAINING PROTEIN 1"/>
    <property type="match status" value="1"/>
</dbReference>
<dbReference type="InterPro" id="IPR052970">
    <property type="entry name" value="Inner_ear_hair_cell_LOXHD"/>
</dbReference>
<dbReference type="Pfam" id="PF01477">
    <property type="entry name" value="PLAT"/>
    <property type="match status" value="1"/>
</dbReference>
<feature type="region of interest" description="Disordered" evidence="2">
    <location>
        <begin position="405"/>
        <end position="426"/>
    </location>
</feature>
<dbReference type="AlphaFoldDB" id="A0A7D9D7C2"/>
<dbReference type="EMBL" id="CACRXK020000006">
    <property type="protein sequence ID" value="CAB3976647.1"/>
    <property type="molecule type" value="Genomic_DNA"/>
</dbReference>
<feature type="compositionally biased region" description="Acidic residues" evidence="2">
    <location>
        <begin position="57"/>
        <end position="78"/>
    </location>
</feature>
<dbReference type="PROSITE" id="PS51820">
    <property type="entry name" value="PA14"/>
    <property type="match status" value="1"/>
</dbReference>
<dbReference type="PROSITE" id="PS50095">
    <property type="entry name" value="PLAT"/>
    <property type="match status" value="1"/>
</dbReference>
<evidence type="ECO:0000256" key="1">
    <source>
        <dbReference type="PROSITE-ProRule" id="PRU00152"/>
    </source>
</evidence>
<feature type="region of interest" description="Disordered" evidence="2">
    <location>
        <begin position="1"/>
        <end position="130"/>
    </location>
</feature>
<dbReference type="InterPro" id="IPR001024">
    <property type="entry name" value="PLAT/LH2_dom"/>
</dbReference>
<keyword evidence="3" id="KW-0675">Receptor</keyword>
<feature type="compositionally biased region" description="Acidic residues" evidence="2">
    <location>
        <begin position="35"/>
        <end position="48"/>
    </location>
</feature>
<feature type="compositionally biased region" description="Polar residues" evidence="2">
    <location>
        <begin position="343"/>
        <end position="358"/>
    </location>
</feature>
<feature type="region of interest" description="Disordered" evidence="2">
    <location>
        <begin position="155"/>
        <end position="196"/>
    </location>
</feature>
<comment type="caution">
    <text evidence="1">Lacks conserved residue(s) required for the propagation of feature annotation.</text>
</comment>
<dbReference type="Proteomes" id="UP001152795">
    <property type="component" value="Unassembled WGS sequence"/>
</dbReference>
<keyword evidence="4" id="KW-1185">Reference proteome</keyword>
<dbReference type="SMART" id="SM00308">
    <property type="entry name" value="LH2"/>
    <property type="match status" value="1"/>
</dbReference>
<gene>
    <name evidence="3" type="ORF">PACLA_8A058318</name>
</gene>
<feature type="compositionally biased region" description="Basic residues" evidence="2">
    <location>
        <begin position="92"/>
        <end position="110"/>
    </location>
</feature>
<dbReference type="Gene3D" id="2.60.60.20">
    <property type="entry name" value="PLAT/LH2 domain"/>
    <property type="match status" value="1"/>
</dbReference>
<evidence type="ECO:0000256" key="2">
    <source>
        <dbReference type="SAM" id="MobiDB-lite"/>
    </source>
</evidence>
<comment type="caution">
    <text evidence="3">The sequence shown here is derived from an EMBL/GenBank/DDBJ whole genome shotgun (WGS) entry which is preliminary data.</text>
</comment>
<name>A0A7D9D7C2_PARCT</name>
<protein>
    <submittedName>
        <fullName evidence="3">C-type mannose receptor 2</fullName>
    </submittedName>
</protein>
<dbReference type="PANTHER" id="PTHR45901">
    <property type="entry name" value="PROTEIN CBG12474"/>
    <property type="match status" value="1"/>
</dbReference>
<feature type="region of interest" description="Disordered" evidence="2">
    <location>
        <begin position="339"/>
        <end position="358"/>
    </location>
</feature>
<feature type="region of interest" description="Disordered" evidence="2">
    <location>
        <begin position="251"/>
        <end position="270"/>
    </location>
</feature>
<organism evidence="3 4">
    <name type="scientific">Paramuricea clavata</name>
    <name type="common">Red gorgonian</name>
    <name type="synonym">Violescent sea-whip</name>
    <dbReference type="NCBI Taxonomy" id="317549"/>
    <lineage>
        <taxon>Eukaryota</taxon>
        <taxon>Metazoa</taxon>
        <taxon>Cnidaria</taxon>
        <taxon>Anthozoa</taxon>
        <taxon>Octocorallia</taxon>
        <taxon>Malacalcyonacea</taxon>
        <taxon>Plexauridae</taxon>
        <taxon>Paramuricea</taxon>
    </lineage>
</organism>
<dbReference type="Pfam" id="PF07691">
    <property type="entry name" value="PA14"/>
    <property type="match status" value="1"/>
</dbReference>
<proteinExistence type="predicted"/>